<dbReference type="KEGG" id="sfd:USDA257_c06560"/>
<accession>I3X045</accession>
<dbReference type="Proteomes" id="UP000006180">
    <property type="component" value="Chromosome"/>
</dbReference>
<evidence type="ECO:0000313" key="2">
    <source>
        <dbReference type="EMBL" id="AFL49251.1"/>
    </source>
</evidence>
<dbReference type="eggNOG" id="COG2852">
    <property type="taxonomic scope" value="Bacteria"/>
</dbReference>
<dbReference type="STRING" id="1185652.USDA257_c06560"/>
<proteinExistence type="predicted"/>
<evidence type="ECO:0000313" key="3">
    <source>
        <dbReference type="Proteomes" id="UP000006180"/>
    </source>
</evidence>
<sequence length="69" mass="7797">MPHADVIPKTRANARRMRASMAGAELKLWNELRAHRLMGLGFRRQVPIAGYIDNVCEHIVRVIGKGAFE</sequence>
<gene>
    <name evidence="2" type="ORF">USDA257_c06560</name>
</gene>
<dbReference type="InterPro" id="IPR007569">
    <property type="entry name" value="DUF559"/>
</dbReference>
<organism evidence="2 3">
    <name type="scientific">Sinorhizobium fredii (strain USDA 257)</name>
    <dbReference type="NCBI Taxonomy" id="1185652"/>
    <lineage>
        <taxon>Bacteria</taxon>
        <taxon>Pseudomonadati</taxon>
        <taxon>Pseudomonadota</taxon>
        <taxon>Alphaproteobacteria</taxon>
        <taxon>Hyphomicrobiales</taxon>
        <taxon>Rhizobiaceae</taxon>
        <taxon>Sinorhizobium/Ensifer group</taxon>
        <taxon>Sinorhizobium</taxon>
    </lineage>
</organism>
<name>I3X045_SINF2</name>
<dbReference type="HOGENOM" id="CLU_2773657_0_0_5"/>
<dbReference type="Pfam" id="PF04480">
    <property type="entry name" value="DUF559"/>
    <property type="match status" value="1"/>
</dbReference>
<dbReference type="AlphaFoldDB" id="I3X045"/>
<feature type="domain" description="DUF559" evidence="1">
    <location>
        <begin position="10"/>
        <end position="59"/>
    </location>
</feature>
<dbReference type="EMBL" id="CP003563">
    <property type="protein sequence ID" value="AFL49251.1"/>
    <property type="molecule type" value="Genomic_DNA"/>
</dbReference>
<dbReference type="RefSeq" id="WP_014761442.1">
    <property type="nucleotide sequence ID" value="NC_018000.1"/>
</dbReference>
<evidence type="ECO:0000259" key="1">
    <source>
        <dbReference type="Pfam" id="PF04480"/>
    </source>
</evidence>
<protein>
    <recommendedName>
        <fullName evidence="1">DUF559 domain-containing protein</fullName>
    </recommendedName>
</protein>
<dbReference type="PATRIC" id="fig|1185652.3.peg.678"/>
<reference evidence="2 3" key="1">
    <citation type="journal article" date="2012" name="J. Bacteriol.">
        <title>Complete genome sequence of the broad-host-range strain Sinorhizobium fredii USDA257.</title>
        <authorList>
            <person name="Schuldes J."/>
            <person name="Rodriguez Orbegoso M."/>
            <person name="Schmeisser C."/>
            <person name="Krishnan H.B."/>
            <person name="Daniel R."/>
            <person name="Streit W.R."/>
        </authorList>
    </citation>
    <scope>NUCLEOTIDE SEQUENCE [LARGE SCALE GENOMIC DNA]</scope>
    <source>
        <strain evidence="2 3">USDA 257</strain>
    </source>
</reference>